<feature type="repeat" description="TPR" evidence="3">
    <location>
        <begin position="317"/>
        <end position="350"/>
    </location>
</feature>
<dbReference type="AlphaFoldDB" id="A0A0S6VWW0"/>
<dbReference type="PROSITE" id="PS50293">
    <property type="entry name" value="TPR_REGION"/>
    <property type="match status" value="4"/>
</dbReference>
<evidence type="ECO:0000313" key="5">
    <source>
        <dbReference type="Proteomes" id="UP000030700"/>
    </source>
</evidence>
<proteinExistence type="predicted"/>
<feature type="repeat" description="TPR" evidence="3">
    <location>
        <begin position="1055"/>
        <end position="1088"/>
    </location>
</feature>
<dbReference type="PANTHER" id="PTHR45586">
    <property type="entry name" value="TPR REPEAT-CONTAINING PROTEIN PA4667"/>
    <property type="match status" value="1"/>
</dbReference>
<feature type="repeat" description="TPR" evidence="3">
    <location>
        <begin position="698"/>
        <end position="731"/>
    </location>
</feature>
<dbReference type="PROSITE" id="PS50005">
    <property type="entry name" value="TPR"/>
    <property type="match status" value="16"/>
</dbReference>
<organism evidence="4 5">
    <name type="scientific">Candidatus Moduliflexus flocculans</name>
    <dbReference type="NCBI Taxonomy" id="1499966"/>
    <lineage>
        <taxon>Bacteria</taxon>
        <taxon>Candidatus Moduliflexota</taxon>
        <taxon>Candidatus Moduliflexia</taxon>
        <taxon>Candidatus Moduliflexales</taxon>
        <taxon>Candidatus Moduliflexaceae</taxon>
    </lineage>
</organism>
<feature type="repeat" description="TPR" evidence="3">
    <location>
        <begin position="1089"/>
        <end position="1122"/>
    </location>
</feature>
<evidence type="ECO:0000256" key="3">
    <source>
        <dbReference type="PROSITE-ProRule" id="PRU00339"/>
    </source>
</evidence>
<dbReference type="Gene3D" id="1.25.40.10">
    <property type="entry name" value="Tetratricopeptide repeat domain"/>
    <property type="match status" value="9"/>
</dbReference>
<dbReference type="PANTHER" id="PTHR45586:SF1">
    <property type="entry name" value="LIPOPOLYSACCHARIDE ASSEMBLY PROTEIN B"/>
    <property type="match status" value="1"/>
</dbReference>
<dbReference type="SMART" id="SM00028">
    <property type="entry name" value="TPR"/>
    <property type="match status" value="28"/>
</dbReference>
<dbReference type="SUPFAM" id="SSF48452">
    <property type="entry name" value="TPR-like"/>
    <property type="match status" value="5"/>
</dbReference>
<feature type="repeat" description="TPR" evidence="3">
    <location>
        <begin position="141"/>
        <end position="174"/>
    </location>
</feature>
<dbReference type="STRING" id="1499966.U14_01974"/>
<evidence type="ECO:0000256" key="1">
    <source>
        <dbReference type="ARBA" id="ARBA00022737"/>
    </source>
</evidence>
<feature type="repeat" description="TPR" evidence="3">
    <location>
        <begin position="72"/>
        <end position="105"/>
    </location>
</feature>
<feature type="repeat" description="TPR" evidence="3">
    <location>
        <begin position="1021"/>
        <end position="1054"/>
    </location>
</feature>
<feature type="repeat" description="TPR" evidence="3">
    <location>
        <begin position="868"/>
        <end position="901"/>
    </location>
</feature>
<dbReference type="Proteomes" id="UP000030700">
    <property type="component" value="Unassembled WGS sequence"/>
</dbReference>
<dbReference type="Pfam" id="PF14559">
    <property type="entry name" value="TPR_19"/>
    <property type="match status" value="6"/>
</dbReference>
<dbReference type="Pfam" id="PF13414">
    <property type="entry name" value="TPR_11"/>
    <property type="match status" value="2"/>
</dbReference>
<feature type="repeat" description="TPR" evidence="3">
    <location>
        <begin position="732"/>
        <end position="765"/>
    </location>
</feature>
<name>A0A0S6VWW0_9BACT</name>
<feature type="repeat" description="TPR" evidence="3">
    <location>
        <begin position="385"/>
        <end position="418"/>
    </location>
</feature>
<reference evidence="4 5" key="1">
    <citation type="journal article" date="2015" name="PeerJ">
        <title>First genomic representation of candidate bacterial phylum KSB3 points to enhanced environmental sensing as a trigger of wastewater bulking.</title>
        <authorList>
            <person name="Sekiguchi Y."/>
            <person name="Ohashi A."/>
            <person name="Parks D.H."/>
            <person name="Yamauchi T."/>
            <person name="Tyson G.W."/>
            <person name="Hugenholtz P."/>
        </authorList>
    </citation>
    <scope>NUCLEOTIDE SEQUENCE [LARGE SCALE GENOMIC DNA]</scope>
</reference>
<dbReference type="Pfam" id="PF13432">
    <property type="entry name" value="TPR_16"/>
    <property type="match status" value="4"/>
</dbReference>
<dbReference type="InterPro" id="IPR011990">
    <property type="entry name" value="TPR-like_helical_dom_sf"/>
</dbReference>
<dbReference type="InterPro" id="IPR051012">
    <property type="entry name" value="CellSynth/LPSAsmb/PSIAsmb"/>
</dbReference>
<feature type="repeat" description="TPR" evidence="3">
    <location>
        <begin position="596"/>
        <end position="629"/>
    </location>
</feature>
<keyword evidence="5" id="KW-1185">Reference proteome</keyword>
<feature type="repeat" description="TPR" evidence="3">
    <location>
        <begin position="460"/>
        <end position="493"/>
    </location>
</feature>
<dbReference type="InterPro" id="IPR019734">
    <property type="entry name" value="TPR_rpt"/>
</dbReference>
<feature type="repeat" description="TPR" evidence="3">
    <location>
        <begin position="1191"/>
        <end position="1224"/>
    </location>
</feature>
<evidence type="ECO:0000313" key="4">
    <source>
        <dbReference type="EMBL" id="GAK50740.1"/>
    </source>
</evidence>
<accession>A0A0S6VWW0</accession>
<keyword evidence="2 3" id="KW-0802">TPR repeat</keyword>
<dbReference type="PROSITE" id="PS51257">
    <property type="entry name" value="PROKAR_LIPOPROTEIN"/>
    <property type="match status" value="1"/>
</dbReference>
<feature type="repeat" description="TPR" evidence="3">
    <location>
        <begin position="1157"/>
        <end position="1190"/>
    </location>
</feature>
<feature type="repeat" description="TPR" evidence="3">
    <location>
        <begin position="562"/>
        <end position="595"/>
    </location>
</feature>
<dbReference type="HOGENOM" id="CLU_253332_0_0_0"/>
<dbReference type="EMBL" id="DF820456">
    <property type="protein sequence ID" value="GAK50740.1"/>
    <property type="molecule type" value="Genomic_DNA"/>
</dbReference>
<sequence>MPRLSRAGTVRSFIWLCCGIVLLSGVLSGCEGSPEQRKLKYYQKGLEALKKDDAQAAILEFKNAIEADPSYAEAYYQLGLAYTKVREFDKAFIAFDNAAARDPKNVDARLEVANYYLFRQQDLTKAQQELEKILRDFPDNAKAYTALGSIFYAQQKSDDAITALKKALEIAPGSVEATIALGQIYLLQGKNREAQQVFVDALNRQPEQLNVMLAAATFYLNTGQIDSAKTLYEHALKQDAKNATAAMGLAEAYLSKNDPKMARSVIEQFQAANTETLPAEVDLRIRFIIGRAYLFEGNFQEAMPYLQIVSERLPNLMMAQYSYGLAQAGLGKFELAIAAYQQALRLDSNHIPSYINLAIAQLKNDDAEGAQKTVEQVLSRDPKNAEAVDLQGLILMQQNQYEAALTQFTKAAQLAQETNLAESFLRQVQLHQATLFLKMRQPDDALAILRPLAEANPSQIEIQLNIGKALTLQGHVQDAIATYQRVLGVDPTSRVALLELSLLYVSTQQLAQARKTLEPLAQKNGRDNDVLYVSARIDVGEGKLNEAKEKLQQVTQENPTFVEARYALAEVYKALQDEDGAIKEYEGVLNILPNHLPTLTQLAYIKMQRGIYDEAILYANRALRIAPDNMDVIGILSSAYAQTKQFEKAIQLLDTVKSRYPDSPKVYMSQAVIYLSQKDFDKAIALSLEAIKRDSSSPSLYEIIGRAYLGKNDLMRAKEYFQKALAFDPKFVNAYIKLGQIESAQGELFGAMRYFRQALEIAPNAAEAILELGRIYQRQQRDDEAIAMFEKIPESSIFFQFTLEPLLGLYLRQANHNKLISLASSYLKFDDKNIQVRLILADAYARRGDMENAANSFREITVAAAENSQAWIALGILYLIQNRVDLAITQFDHAAALPDGKIEALLARAIAHQFSQNYQSAIRDAQEVLGSAPDNLLARFILGNVYVSQKSFSDAAEQFQHVTESMLEFTVKEQMLRSFYGDQAAVSAQYYNLGVLCASKQWLKFALDAYTTALWRTENNPFLLYAIGNIYKRQDKYQQALQAFEKVKAIEPSLIYVDRVLAELYQQQQQVEKAIDMYREYLRYRPDDTSVYVFLGMLYESKGKSADAIAAYREAIRIQPNSALALNQLAWTYAEQKTSLDEALQFAQQAVSLSKSAGILDTLGWVYYQRGEYVRAIEQFQLALQQIPFQPTINYHLGLAFYQMRDADNARKFFERAQELSPNGEHADDIRRLLADMKTNAGSWR</sequence>
<gene>
    <name evidence="4" type="ORF">U14_01974</name>
</gene>
<dbReference type="Pfam" id="PF13181">
    <property type="entry name" value="TPR_8"/>
    <property type="match status" value="2"/>
</dbReference>
<evidence type="ECO:0000256" key="2">
    <source>
        <dbReference type="ARBA" id="ARBA00022803"/>
    </source>
</evidence>
<protein>
    <submittedName>
        <fullName evidence="4">TPR Domain containing protein</fullName>
    </submittedName>
</protein>
<keyword evidence="1" id="KW-0677">Repeat</keyword>
<feature type="repeat" description="TPR" evidence="3">
    <location>
        <begin position="175"/>
        <end position="208"/>
    </location>
</feature>